<keyword evidence="3" id="KW-1185">Reference proteome</keyword>
<reference evidence="2" key="1">
    <citation type="submission" date="2021-05" db="EMBL/GenBank/DDBJ databases">
        <authorList>
            <person name="Arsene-Ploetze F."/>
        </authorList>
    </citation>
    <scope>NUCLEOTIDE SEQUENCE</scope>
    <source>
        <strain evidence="2">DSM 42138</strain>
    </source>
</reference>
<evidence type="ECO:0000256" key="1">
    <source>
        <dbReference type="SAM" id="MobiDB-lite"/>
    </source>
</evidence>
<name>A0A9W4GPN6_9ACTN</name>
<gene>
    <name evidence="2" type="ORF">SCOCK_130173</name>
</gene>
<feature type="compositionally biased region" description="Gly residues" evidence="1">
    <location>
        <begin position="88"/>
        <end position="105"/>
    </location>
</feature>
<sequence length="120" mass="11876">MACVLQRTAFGPCRRLALPAEGKPMGARGTARATTTRPQASNAAQGAGPQGRGESGGQPERTGTANATARGTHPGRAGNCARNHEPGEGPGAGERGTPRGAGGRAARGAVTGAWQHPSGT</sequence>
<comment type="caution">
    <text evidence="2">The sequence shown here is derived from an EMBL/GenBank/DDBJ whole genome shotgun (WGS) entry which is preliminary data.</text>
</comment>
<feature type="compositionally biased region" description="Low complexity" evidence="1">
    <location>
        <begin position="26"/>
        <end position="37"/>
    </location>
</feature>
<accession>A0A9W4GPN6</accession>
<organism evidence="2 3">
    <name type="scientific">Actinacidiphila cocklensis</name>
    <dbReference type="NCBI Taxonomy" id="887465"/>
    <lineage>
        <taxon>Bacteria</taxon>
        <taxon>Bacillati</taxon>
        <taxon>Actinomycetota</taxon>
        <taxon>Actinomycetes</taxon>
        <taxon>Kitasatosporales</taxon>
        <taxon>Streptomycetaceae</taxon>
        <taxon>Actinacidiphila</taxon>
    </lineage>
</organism>
<evidence type="ECO:0000313" key="3">
    <source>
        <dbReference type="Proteomes" id="UP001152519"/>
    </source>
</evidence>
<dbReference type="EMBL" id="CAJSLV010000035">
    <property type="protein sequence ID" value="CAG6391769.1"/>
    <property type="molecule type" value="Genomic_DNA"/>
</dbReference>
<feature type="compositionally biased region" description="Low complexity" evidence="1">
    <location>
        <begin position="61"/>
        <end position="72"/>
    </location>
</feature>
<proteinExistence type="predicted"/>
<protein>
    <submittedName>
        <fullName evidence="2">Uncharacterized protein</fullName>
    </submittedName>
</protein>
<dbReference type="AlphaFoldDB" id="A0A9W4GPN6"/>
<feature type="region of interest" description="Disordered" evidence="1">
    <location>
        <begin position="10"/>
        <end position="120"/>
    </location>
</feature>
<dbReference type="Proteomes" id="UP001152519">
    <property type="component" value="Unassembled WGS sequence"/>
</dbReference>
<evidence type="ECO:0000313" key="2">
    <source>
        <dbReference type="EMBL" id="CAG6391769.1"/>
    </source>
</evidence>